<gene>
    <name evidence="2" type="ORF">PR048_003265</name>
</gene>
<proteinExistence type="predicted"/>
<evidence type="ECO:0000313" key="3">
    <source>
        <dbReference type="Proteomes" id="UP001159363"/>
    </source>
</evidence>
<evidence type="ECO:0000256" key="1">
    <source>
        <dbReference type="SAM" id="MobiDB-lite"/>
    </source>
</evidence>
<accession>A0ABQ9IPQ3</accession>
<comment type="caution">
    <text evidence="2">The sequence shown here is derived from an EMBL/GenBank/DDBJ whole genome shotgun (WGS) entry which is preliminary data.</text>
</comment>
<organism evidence="2 3">
    <name type="scientific">Dryococelus australis</name>
    <dbReference type="NCBI Taxonomy" id="614101"/>
    <lineage>
        <taxon>Eukaryota</taxon>
        <taxon>Metazoa</taxon>
        <taxon>Ecdysozoa</taxon>
        <taxon>Arthropoda</taxon>
        <taxon>Hexapoda</taxon>
        <taxon>Insecta</taxon>
        <taxon>Pterygota</taxon>
        <taxon>Neoptera</taxon>
        <taxon>Polyneoptera</taxon>
        <taxon>Phasmatodea</taxon>
        <taxon>Verophasmatodea</taxon>
        <taxon>Anareolatae</taxon>
        <taxon>Phasmatidae</taxon>
        <taxon>Eurycanthinae</taxon>
        <taxon>Dryococelus</taxon>
    </lineage>
</organism>
<sequence>MVRQQPIKGHEKNKIEQNFSLEGILTTSRMDVGATIMRNWNVPTLIMFPEAVSGRRLSTIGHTHLCTLLLSMLTSITRNYDCNELNYAHFPRQYKVLRLQWQSYPVHGDKIAPGQLVSPPPTNPPYFANQMSAHNCFAYSQGILHASTDCVVHRRRALPSLPFDVTLSSVWHKPIQDIAKIHCSSARHNEANRRHIGAVISQHPLRECSEDRQVTQLGESLATSHEGFRLPCTLTRRKSGPVMYHSQLPAGHGVHNDHKAPLSSFFLCVVAGVISDEGNSSDYQGRAENWPGRVLRNYPLSGWPDRESNQYVTNTPPCPVTKRQQADKHDTPLLSQTRAMYIRDRHLALSPACNARDTRATFTAAPTFFSEPASALVSPNPSTVGTRFVARTSFTELQWTAVAKTPCVPFKWRKGIFSPDRRALLGGTRWTGLDLDTDRFKAGRSWVGGAVTGRHGVMTSAIASRSVLELVPASSRTPSCAVRAAPRERQRGGGGHEVLTWRTMPSLHLAPWVREAKGYELKSPQVVIRMAAMSQRCLRNNLRPRISPFIVQHPGKLFQPYILVAIKFLRSVLDRTCFESQLARQLLPGANIQDVEGQLIKSVNRRTSEEDVLHLTAVGLPFKPDVLYPTDMGPAIYLDCQRFCLCDLKLSANHVRRAGGPGAECVTAAVSAAARQENESRRASVAAPPKHSPEVISENHGHPKSEWPDRESNPGPPKCEFSELPLTAPPRSFLRSDDRRRCCVASDTDVTPAPAGSRRRPALCLPTGDTLIPPSARVAMNNVSVTTHEGWSPRRAHCRQWCACCVLARFQTVIPACARASWQWLTHAIRYAPIRGEPTSAAPVVRASCVTCVRPRREARRGELNAESCSLRRSGWLVGRRSVIESYLEHTSETRLLHFQLLATEWSKCLVTALSFLEVVYDISFSMSDGRHELLQQTEHRTTNLTCTAVEASVLRSAKTSLQKRAPELAIPTTTMLRHMKKDLGLKYFRTRAANELSDTDMKKRHSACAKLLEVFSTLKQRLIIGIPCDAQD</sequence>
<protein>
    <submittedName>
        <fullName evidence="2">Uncharacterized protein</fullName>
    </submittedName>
</protein>
<reference evidence="2 3" key="1">
    <citation type="submission" date="2023-02" db="EMBL/GenBank/DDBJ databases">
        <title>LHISI_Scaffold_Assembly.</title>
        <authorList>
            <person name="Stuart O.P."/>
            <person name="Cleave R."/>
            <person name="Magrath M.J.L."/>
            <person name="Mikheyev A.S."/>
        </authorList>
    </citation>
    <scope>NUCLEOTIDE SEQUENCE [LARGE SCALE GENOMIC DNA]</scope>
    <source>
        <strain evidence="2">Daus_M_001</strain>
        <tissue evidence="2">Leg muscle</tissue>
    </source>
</reference>
<name>A0ABQ9IPQ3_9NEOP</name>
<keyword evidence="3" id="KW-1185">Reference proteome</keyword>
<feature type="compositionally biased region" description="Basic and acidic residues" evidence="1">
    <location>
        <begin position="691"/>
        <end position="712"/>
    </location>
</feature>
<evidence type="ECO:0000313" key="2">
    <source>
        <dbReference type="EMBL" id="KAJ8897908.1"/>
    </source>
</evidence>
<dbReference type="EMBL" id="JARBHB010000001">
    <property type="protein sequence ID" value="KAJ8897908.1"/>
    <property type="molecule type" value="Genomic_DNA"/>
</dbReference>
<dbReference type="Proteomes" id="UP001159363">
    <property type="component" value="Chromosome 1"/>
</dbReference>
<feature type="region of interest" description="Disordered" evidence="1">
    <location>
        <begin position="676"/>
        <end position="725"/>
    </location>
</feature>